<evidence type="ECO:0000313" key="2">
    <source>
        <dbReference type="EMBL" id="OQB72783.1"/>
    </source>
</evidence>
<gene>
    <name evidence="2" type="ORF">BWX89_01214</name>
</gene>
<dbReference type="Pfam" id="PF04909">
    <property type="entry name" value="Amidohydro_2"/>
    <property type="match status" value="1"/>
</dbReference>
<accession>A0A1V6C788</accession>
<evidence type="ECO:0000259" key="1">
    <source>
        <dbReference type="Pfam" id="PF04909"/>
    </source>
</evidence>
<proteinExistence type="predicted"/>
<sequence>MFIDIHAHAYREECPVADGYTKFATPQQVIKRYDELNIEKGAYLPLIGPETYLPQSNEDVIDICKKSNGRLFPFCNLDPRGLGNCPDSNFAIWLQHYKDRGCKGVGEFMPNLPFEDQRCQNFFSHVEKMGMPLIFDISARIGGTYGLYDDVGLPQLERTLQRFPDLIIFGHGQAFWSEIGILETPADRATYPLYPVKKEGIVPKLFRRYKNLWGDLSATSGYNALARDPEYAIEFLNEFQDRLCFGTDICRQDQKLPLAGFLIGLKDSGKLSQTAFQKIARENAIKILGL</sequence>
<dbReference type="SUPFAM" id="SSF51556">
    <property type="entry name" value="Metallo-dependent hydrolases"/>
    <property type="match status" value="1"/>
</dbReference>
<dbReference type="InterPro" id="IPR032466">
    <property type="entry name" value="Metal_Hydrolase"/>
</dbReference>
<dbReference type="InterPro" id="IPR006680">
    <property type="entry name" value="Amidohydro-rel"/>
</dbReference>
<organism evidence="2">
    <name type="scientific">candidate division TA06 bacterium ADurb.Bin131</name>
    <dbReference type="NCBI Taxonomy" id="1852827"/>
    <lineage>
        <taxon>Bacteria</taxon>
        <taxon>Bacteria division TA06</taxon>
    </lineage>
</organism>
<reference evidence="2" key="1">
    <citation type="submission" date="2017-02" db="EMBL/GenBank/DDBJ databases">
        <title>Delving into the versatile metabolic prowess of the omnipresent phylum Bacteroidetes.</title>
        <authorList>
            <person name="Nobu M.K."/>
            <person name="Mei R."/>
            <person name="Narihiro T."/>
            <person name="Kuroda K."/>
            <person name="Liu W.-T."/>
        </authorList>
    </citation>
    <scope>NUCLEOTIDE SEQUENCE</scope>
    <source>
        <strain evidence="2">ADurb.Bin131</strain>
    </source>
</reference>
<comment type="caution">
    <text evidence="2">The sequence shown here is derived from an EMBL/GenBank/DDBJ whole genome shotgun (WGS) entry which is preliminary data.</text>
</comment>
<dbReference type="Gene3D" id="3.20.20.140">
    <property type="entry name" value="Metal-dependent hydrolases"/>
    <property type="match status" value="1"/>
</dbReference>
<dbReference type="Proteomes" id="UP000485562">
    <property type="component" value="Unassembled WGS sequence"/>
</dbReference>
<feature type="domain" description="Amidohydrolase-related" evidence="1">
    <location>
        <begin position="55"/>
        <end position="290"/>
    </location>
</feature>
<dbReference type="AlphaFoldDB" id="A0A1V6C788"/>
<name>A0A1V6C788_UNCT6</name>
<protein>
    <submittedName>
        <fullName evidence="2">Amidohydrolase</fullName>
    </submittedName>
</protein>
<dbReference type="EMBL" id="MWDQ01000113">
    <property type="protein sequence ID" value="OQB72783.1"/>
    <property type="molecule type" value="Genomic_DNA"/>
</dbReference>
<dbReference type="GO" id="GO:0016787">
    <property type="term" value="F:hydrolase activity"/>
    <property type="evidence" value="ECO:0007669"/>
    <property type="project" value="InterPro"/>
</dbReference>